<dbReference type="InterPro" id="IPR036397">
    <property type="entry name" value="RNaseH_sf"/>
</dbReference>
<evidence type="ECO:0000256" key="1">
    <source>
        <dbReference type="SAM" id="MobiDB-lite"/>
    </source>
</evidence>
<dbReference type="GO" id="GO:0003676">
    <property type="term" value="F:nucleic acid binding"/>
    <property type="evidence" value="ECO:0007669"/>
    <property type="project" value="InterPro"/>
</dbReference>
<feature type="region of interest" description="Disordered" evidence="1">
    <location>
        <begin position="1127"/>
        <end position="1157"/>
    </location>
</feature>
<dbReference type="PANTHER" id="PTHR47018:SF1">
    <property type="entry name" value="TESMIN_TSO1-LIKE CXC DOMAIN-CONTAINING PROTEIN"/>
    <property type="match status" value="1"/>
</dbReference>
<dbReference type="EMBL" id="JARQWQ010000042">
    <property type="protein sequence ID" value="KAK2558900.1"/>
    <property type="molecule type" value="Genomic_DNA"/>
</dbReference>
<accession>A0AAD9QCW8</accession>
<feature type="compositionally biased region" description="Basic and acidic residues" evidence="1">
    <location>
        <begin position="72"/>
        <end position="81"/>
    </location>
</feature>
<dbReference type="Gene3D" id="3.30.420.10">
    <property type="entry name" value="Ribonuclease H-like superfamily/Ribonuclease H"/>
    <property type="match status" value="1"/>
</dbReference>
<keyword evidence="4" id="KW-1185">Reference proteome</keyword>
<dbReference type="InterPro" id="IPR049012">
    <property type="entry name" value="Mutator_transp_dom"/>
</dbReference>
<evidence type="ECO:0000313" key="4">
    <source>
        <dbReference type="Proteomes" id="UP001249851"/>
    </source>
</evidence>
<evidence type="ECO:0000259" key="2">
    <source>
        <dbReference type="Pfam" id="PF20700"/>
    </source>
</evidence>
<feature type="region of interest" description="Disordered" evidence="1">
    <location>
        <begin position="56"/>
        <end position="84"/>
    </location>
</feature>
<dbReference type="Pfam" id="PF20700">
    <property type="entry name" value="Mutator"/>
    <property type="match status" value="1"/>
</dbReference>
<reference evidence="3" key="1">
    <citation type="journal article" date="2023" name="G3 (Bethesda)">
        <title>Whole genome assembly and annotation of the endangered Caribbean coral Acropora cervicornis.</title>
        <authorList>
            <person name="Selwyn J.D."/>
            <person name="Vollmer S.V."/>
        </authorList>
    </citation>
    <scope>NUCLEOTIDE SEQUENCE</scope>
    <source>
        <strain evidence="3">K2</strain>
    </source>
</reference>
<evidence type="ECO:0000313" key="3">
    <source>
        <dbReference type="EMBL" id="KAK2558900.1"/>
    </source>
</evidence>
<proteinExistence type="predicted"/>
<sequence>MAAMGNLKMPGPSSICVESVASRRKNGKFVSRKRSVQCSMATKLAEKGRKTIFDTRKEEGEVGSPARKARRLRSEAEKENEQNVGSRIVHIHSFMKDMDKCKSCRGGPLVWKNLVKQDRKGAASVFIVKCHLCGYLNTASTSMQHRTGKRDPLAQETREREVRKAVELVANESCVVSCCKEREMAMAAGAECDSGNLVGVMCSYDMGWQKRGKAHNWSTGHGAVLGVTTGKVLDFATRNKTCRTCAASKKNNKRTPHNCRKNHCGSSKIMESNVACELFKRAPARGIKYDKYIGDDDSTTFAHLKTSVPYGLEKISDFVHTKHSLNTRLYNLSQCQKFPNSSVLSQKVVNYLVKCFAYCVHQHKNQPEELAKAIQCIVPHTFGDHNKCHVLWCRYKQNPAEYTHHELPYGKDLHGSSLQQALQDLFSEYASPTVAAKLAPCLDSQRNESLNGTIGSKNLKVRHYGGSESSDFRTACGVAQHNEGHNFICKTLIKTGINPGSHCRSYQQELDEKVSADKKRKSTKKFKIRRRQLRLNRFQSTVRNENREGVSYEHNIGLNLVTEVCTQNINYEILQKVNKHTCKTELKEYEQLISSSAVRPLRKEILFDPQKTDKFVLFDIETSSTTRRTELLQLSAITDDGKHSFSEYILPERSITTTATAVHIITTSNLENDGFGIKCSINWKYFSLSWSWMMDNEKGTPENSVSKTNWQICAICQEATSEALQCPADTKRSDVGAGYKTLAGNLEKFYKLGCMPTDLCLSRLDEGNGIEGTFLANMARWHKSCYALFNSTKLKHAEKRHATLEEDLVGGKFTRSNVSVCSKETVPACFICDKCDGQTLHNVSTLGLDDRVRECATLLNEESLLAKLSGGDLIALEAKYHTKCLSMLYRKAQYAKEGKEESEQPRHRLDGIALAELVSYIEEFGTSSAELPTFKLADLTNIDDVGFPLHKAHEQDCDEEAMHLAKTAAIVRKDMLTSKYSFSGSFECDCQAKSVPASVLSLVKMILYGPNIEEQECSSGKVQAALTISQLLQYNVRASSRDKEVKRERRSKCRISVHAKTRSHDLVEALHNLGISISYHRVLAISTDLGNEVCCRYTDESAVCPSNLRLHLFTTAAVDNIDHNPTSTTAHDSFHGTGISLFQHPSAENPGTTRAPIDISHAESSSKSGNIRAYQPMCSVDAQCFGTNKREKDAKGKASSLNSFFSKKRTLSENPSTSSASSSSPEEILEPPTKSPTITNPRDDNCGEANPVSDVPYDVSHVVKSAEKLSDADKVQFLENCWPPTPLCSNLDTQYWKSGNLNKHIKFQIKWLDQRKWLAYSAHPDHIGAWCITCCLFLSDNEKASLGSFVKTPFRTYNKSKEKFDGHETKEYHKKAVEHSYVVRAQVSNIQKRIDTQIDSVRMDNIQSNKTVLPLIVDSVMLCAKQQIALRGHRDYNIDFAEAPTQNEGNFIAILRLLAESNPELKRHLISGPANARYTSKTVQNEIISVMADLIRDYFRQCLEETPHFALIADETTSEGWEVLSVCLRLLDFADPTNPIQREVLLDLCDLPRTTGSVIAATIRESLERQKVEIANCRGQAYDTTASMSSNKKGVQAEIAKHAPDAEYQGCCLHSLNLVICHACEIKSIQNMMDCCRELYSFFDNSPKRQSFMEIVIDAHSPDNKTLKLKNLCKTRWVERHATFETIFDLYEFIVITLDQICEPTDGDRYYPNGEIWSWDPKTKTLANGLRHTMKNFGHIFNFVCAKETLEPMRPIVTSLQGRLIDVYFGYKKIEDVTNHYSGIRADIDAWFARMYTKVLSLAELVQSTEERPRACNRQQNRDNTPAETVPSYWKRSVAIPLLDTVCAGLQSRFSEEKRAHFELCVLIPAVLTVKTSEEISELAKVLQAKWEHLLPVSSALESELFRWKGYCQQKALGDVSVTGLLSSHADNLFFPNIRELLKILAVLPIGSTEAERSFSCVRRIHTWLRSRMTTDRLSDLAVIAMHCHIIAPAKHPQVSATTVNIQPDGGVFNRSFKDELKWLENSSNVIRNQERLKEEEVVSWGAFHSRDLSSSPSASAISALLPLFPDQAKSIAMIRHAMDIIKLSVNHLNPGQVPVIALDQPLFALGKEIQWNWSNLYGEKKFVVMFGGLHIEMAFLKVIGGWLQGSRWTTALADANVATPGTAESFVKAASVTRSRRAHQVTACSLFILLQKAYTKYKEGVANKDDIMSFESWCAQQVSATPQFQYWYTALQLELLLLVFLKSLRVADFHLYVDGISKMLPWFFAMNHSNYARWLPVHLRDMRSLDQMVPHVALEFKKGLFTVNKSLKRFSSIAIDQAHEQNNAMVKGEGGAVGLTENPNALRRWMLSGPEMARLVNEFEAGMVPVTGTKENSKHHEEHTSFQVTFFKDVKSLAAVMEDLGNPFLEETGDLFTLDTKVIAEESAVSRMRHIESLGKEQCETFISERLIEKKKPLSDPITRNKLSFFTASSNKSSKATQQLSSMKRDCSLFSRMYISCQNRDGDLDEFFRHENQGCPPSLSD</sequence>
<protein>
    <submittedName>
        <fullName evidence="3">52 kDa repressor of the inhibitor of the protein kinase</fullName>
    </submittedName>
</protein>
<reference evidence="3" key="2">
    <citation type="journal article" date="2023" name="Science">
        <title>Genomic signatures of disease resistance in endangered staghorn corals.</title>
        <authorList>
            <person name="Vollmer S.V."/>
            <person name="Selwyn J.D."/>
            <person name="Despard B.A."/>
            <person name="Roesel C.L."/>
        </authorList>
    </citation>
    <scope>NUCLEOTIDE SEQUENCE</scope>
    <source>
        <strain evidence="3">K2</strain>
    </source>
</reference>
<feature type="region of interest" description="Disordered" evidence="1">
    <location>
        <begin position="1208"/>
        <end position="1253"/>
    </location>
</feature>
<dbReference type="SUPFAM" id="SSF53098">
    <property type="entry name" value="Ribonuclease H-like"/>
    <property type="match status" value="1"/>
</dbReference>
<dbReference type="PANTHER" id="PTHR47018">
    <property type="entry name" value="CXC DOMAIN-CONTAINING PROTEIN-RELATED"/>
    <property type="match status" value="1"/>
</dbReference>
<organism evidence="3 4">
    <name type="scientific">Acropora cervicornis</name>
    <name type="common">Staghorn coral</name>
    <dbReference type="NCBI Taxonomy" id="6130"/>
    <lineage>
        <taxon>Eukaryota</taxon>
        <taxon>Metazoa</taxon>
        <taxon>Cnidaria</taxon>
        <taxon>Anthozoa</taxon>
        <taxon>Hexacorallia</taxon>
        <taxon>Scleractinia</taxon>
        <taxon>Astrocoeniina</taxon>
        <taxon>Acroporidae</taxon>
        <taxon>Acropora</taxon>
    </lineage>
</organism>
<dbReference type="Proteomes" id="UP001249851">
    <property type="component" value="Unassembled WGS sequence"/>
</dbReference>
<comment type="caution">
    <text evidence="3">The sequence shown here is derived from an EMBL/GenBank/DDBJ whole genome shotgun (WGS) entry which is preliminary data.</text>
</comment>
<feature type="domain" description="Mutator-like transposase" evidence="2">
    <location>
        <begin position="157"/>
        <end position="393"/>
    </location>
</feature>
<gene>
    <name evidence="3" type="ORF">P5673_018517</name>
</gene>
<name>A0AAD9QCW8_ACRCE</name>
<feature type="compositionally biased region" description="Low complexity" evidence="1">
    <location>
        <begin position="1212"/>
        <end position="1232"/>
    </location>
</feature>
<dbReference type="InterPro" id="IPR012337">
    <property type="entry name" value="RNaseH-like_sf"/>
</dbReference>